<organism evidence="2 3">
    <name type="scientific">Hohenbuehelia grisea</name>
    <dbReference type="NCBI Taxonomy" id="104357"/>
    <lineage>
        <taxon>Eukaryota</taxon>
        <taxon>Fungi</taxon>
        <taxon>Dikarya</taxon>
        <taxon>Basidiomycota</taxon>
        <taxon>Agaricomycotina</taxon>
        <taxon>Agaricomycetes</taxon>
        <taxon>Agaricomycetidae</taxon>
        <taxon>Agaricales</taxon>
        <taxon>Pleurotineae</taxon>
        <taxon>Pleurotaceae</taxon>
        <taxon>Hohenbuehelia</taxon>
    </lineage>
</organism>
<feature type="compositionally biased region" description="Acidic residues" evidence="1">
    <location>
        <begin position="465"/>
        <end position="475"/>
    </location>
</feature>
<dbReference type="Proteomes" id="UP001556367">
    <property type="component" value="Unassembled WGS sequence"/>
</dbReference>
<feature type="compositionally biased region" description="Low complexity" evidence="1">
    <location>
        <begin position="311"/>
        <end position="368"/>
    </location>
</feature>
<reference evidence="3" key="1">
    <citation type="submission" date="2024-06" db="EMBL/GenBank/DDBJ databases">
        <title>Multi-omics analyses provide insights into the biosynthesis of the anticancer antibiotic pleurotin in Hohenbuehelia grisea.</title>
        <authorList>
            <person name="Weaver J.A."/>
            <person name="Alberti F."/>
        </authorList>
    </citation>
    <scope>NUCLEOTIDE SEQUENCE [LARGE SCALE GENOMIC DNA]</scope>
    <source>
        <strain evidence="3">T-177</strain>
    </source>
</reference>
<feature type="compositionally biased region" description="Pro residues" evidence="1">
    <location>
        <begin position="854"/>
        <end position="870"/>
    </location>
</feature>
<feature type="compositionally biased region" description="Basic residues" evidence="1">
    <location>
        <begin position="419"/>
        <end position="429"/>
    </location>
</feature>
<sequence>MKGEIDYRDPITNEKRWFTKAGKTRRKEMPDPLRHQFEGEQISCVEYYSITDEQEREIFHRVQNGVALRPAERLKAISGLRAELTREMLTRLINLKVPDSMKWDTTRGRDFQSAGSVLYLVEKQLDKTRKTAPQPTMKALHNWLYETTVMHPSLPSAVGLTFAILARLFEDPKDVRHMTPPKATKMSPLEFSMIGLLIHTHCLSMSLLQLTRAIRQMRDMMRSKFDAQSEASRAATFRVAVKFIQVELVKQPPTGDGEGSIPAASCINEPNIVRMHANPSPPAELLPVKPEREISSSSPLPAAPKVAPTRKASASTSKSKATASTSKSKASASKASSTSSKSASAKAKPTLASQSQTSTATASLSVSSRTLPIQIKAGSPAAFSNADTSCSTDPSPTTSLASLPAISASDVAVSAPAPKVRRKAPAKTKLKVDTQSVALPAVKGGEDSKPIKGTGRFKRLRVPDSDADDDGAESDSEGKKKVKLVAKRSASGSKPSPLRKSVSSPASKLPTTARTILLAAQHHQMADADRKDGKELANPENCAKGVASLGAAASTEINAMDTTLSPITPTSGGSLHTGQAAAEVDGGSKKSKPAGQRPTADVIKGMSMRSSGGSKAQSLKRTHSDMAAASSASPAEPTGPSIASTPPALGGPSQTAPPAVDAMEVDPPGSTVDALSRAKASTPVRAGSYDERPGSSRGAPSQRMMPIMDAKAKGRENSAHVAAGPCHAQTSHNPAPEMASLQPRASSFARIPPGGTASVWPQASQPTLVPHVLGEHLTYEQYNAMKRLSENPQLFEMISPAKVTRDEHLAERSNNSSAVRDPRLVGRSTAPSTNTSTNAHLKIHAPVSSSASDPAPPPPDAPYRNPPTPPWNSAAPPSAPSSMRHSHSDVQSSSRASTTDDRSSRYTSGYRDRERDRDRDRERDRDYYYESRHSHRNDDRGYYR</sequence>
<name>A0ABR3IY62_9AGAR</name>
<feature type="region of interest" description="Disordered" evidence="1">
    <location>
        <begin position="805"/>
        <end position="944"/>
    </location>
</feature>
<feature type="region of interest" description="Disordered" evidence="1">
    <location>
        <begin position="380"/>
        <end position="539"/>
    </location>
</feature>
<dbReference type="EMBL" id="JASNQZ010000014">
    <property type="protein sequence ID" value="KAL0948055.1"/>
    <property type="molecule type" value="Genomic_DNA"/>
</dbReference>
<feature type="compositionally biased region" description="Low complexity" evidence="1">
    <location>
        <begin position="387"/>
        <end position="418"/>
    </location>
</feature>
<gene>
    <name evidence="2" type="ORF">HGRIS_010678</name>
</gene>
<dbReference type="PANTHER" id="PTHR39639">
    <property type="entry name" value="CHROMOSOME 16, WHOLE GENOME SHOTGUN SEQUENCE"/>
    <property type="match status" value="1"/>
</dbReference>
<dbReference type="PANTHER" id="PTHR39639:SF1">
    <property type="entry name" value="DUF262 DOMAIN-CONTAINING PROTEIN"/>
    <property type="match status" value="1"/>
</dbReference>
<accession>A0ABR3IY62</accession>
<protein>
    <submittedName>
        <fullName evidence="2">Uncharacterized protein</fullName>
    </submittedName>
</protein>
<feature type="compositionally biased region" description="Low complexity" evidence="1">
    <location>
        <begin position="605"/>
        <end position="614"/>
    </location>
</feature>
<feature type="compositionally biased region" description="Basic and acidic residues" evidence="1">
    <location>
        <begin position="898"/>
        <end position="944"/>
    </location>
</feature>
<feature type="compositionally biased region" description="Basic and acidic residues" evidence="1">
    <location>
        <begin position="524"/>
        <end position="537"/>
    </location>
</feature>
<feature type="compositionally biased region" description="Low complexity" evidence="1">
    <location>
        <begin position="828"/>
        <end position="853"/>
    </location>
</feature>
<feature type="region of interest" description="Disordered" evidence="1">
    <location>
        <begin position="273"/>
        <end position="368"/>
    </location>
</feature>
<evidence type="ECO:0000313" key="3">
    <source>
        <dbReference type="Proteomes" id="UP001556367"/>
    </source>
</evidence>
<feature type="compositionally biased region" description="Low complexity" evidence="1">
    <location>
        <begin position="871"/>
        <end position="882"/>
    </location>
</feature>
<evidence type="ECO:0000313" key="2">
    <source>
        <dbReference type="EMBL" id="KAL0948055.1"/>
    </source>
</evidence>
<keyword evidence="3" id="KW-1185">Reference proteome</keyword>
<feature type="compositionally biased region" description="Polar residues" evidence="1">
    <location>
        <begin position="501"/>
        <end position="514"/>
    </location>
</feature>
<proteinExistence type="predicted"/>
<feature type="compositionally biased region" description="Low complexity" evidence="1">
    <location>
        <begin position="625"/>
        <end position="641"/>
    </location>
</feature>
<feature type="region of interest" description="Disordered" evidence="1">
    <location>
        <begin position="560"/>
        <end position="765"/>
    </location>
</feature>
<feature type="compositionally biased region" description="Polar residues" evidence="1">
    <location>
        <begin position="560"/>
        <end position="577"/>
    </location>
</feature>
<evidence type="ECO:0000256" key="1">
    <source>
        <dbReference type="SAM" id="MobiDB-lite"/>
    </source>
</evidence>
<comment type="caution">
    <text evidence="2">The sequence shown here is derived from an EMBL/GenBank/DDBJ whole genome shotgun (WGS) entry which is preliminary data.</text>
</comment>